<dbReference type="PANTHER" id="PTHR24104:SF25">
    <property type="entry name" value="PROTEIN LIN-41"/>
    <property type="match status" value="1"/>
</dbReference>
<sequence>MTHSRSSILYLLSSIFFLLSGCGDPAKPDAVWMSTGTAPGQVVYPRAICYSRSDDTFFIVDRVARVQHIDREGNHLNGWQMPDWQYGKPVGISVGPDGNVYVPDTHYHRVMVYSPKGQLLRQWGSLGKEKGQFIYPTDVAFDEQGRIFVSEYGEHDRVQVFDIVGTYLYEFGTFGEGDGQFSRPQSMIIDKGLLYVSDSCNHRIVVFKTDGTFVRNLGGVGSGLGQFRFPYGLDLDADGHLVVCEFGNNRVQLLDKKTGKGIKTWGTAGREPGQLAYPWGVAVDKKGRVVAVDSGNNRLQVFGF</sequence>
<feature type="repeat" description="NHL" evidence="2">
    <location>
        <begin position="168"/>
        <end position="210"/>
    </location>
</feature>
<feature type="repeat" description="NHL" evidence="2">
    <location>
        <begin position="214"/>
        <end position="257"/>
    </location>
</feature>
<name>A0A7M2X185_9BACT</name>
<protein>
    <recommendedName>
        <fullName evidence="5">6-bladed beta-propeller</fullName>
    </recommendedName>
</protein>
<dbReference type="EMBL" id="CP063458">
    <property type="protein sequence ID" value="QOV91463.1"/>
    <property type="molecule type" value="Genomic_DNA"/>
</dbReference>
<dbReference type="PROSITE" id="PS51257">
    <property type="entry name" value="PROKAR_LIPOPROTEIN"/>
    <property type="match status" value="1"/>
</dbReference>
<feature type="repeat" description="NHL" evidence="2">
    <location>
        <begin position="124"/>
        <end position="164"/>
    </location>
</feature>
<reference evidence="3 4" key="1">
    <citation type="submission" date="2020-10" db="EMBL/GenBank/DDBJ databases">
        <title>Wide distribution of Phycisphaera-like planctomycetes from WD2101 soil group in peatlands and genome analysis of the first cultivated representative.</title>
        <authorList>
            <person name="Dedysh S.N."/>
            <person name="Beletsky A.V."/>
            <person name="Ivanova A."/>
            <person name="Kulichevskaya I.S."/>
            <person name="Suzina N.E."/>
            <person name="Philippov D.A."/>
            <person name="Rakitin A.L."/>
            <person name="Mardanov A.V."/>
            <person name="Ravin N.V."/>
        </authorList>
    </citation>
    <scope>NUCLEOTIDE SEQUENCE [LARGE SCALE GENOMIC DNA]</scope>
    <source>
        <strain evidence="3 4">M1803</strain>
    </source>
</reference>
<keyword evidence="4" id="KW-1185">Reference proteome</keyword>
<dbReference type="KEGG" id="hbs:IPV69_08950"/>
<dbReference type="GO" id="GO:0008270">
    <property type="term" value="F:zinc ion binding"/>
    <property type="evidence" value="ECO:0007669"/>
    <property type="project" value="UniProtKB-KW"/>
</dbReference>
<accession>A0A7M2X185</accession>
<dbReference type="AlphaFoldDB" id="A0A7M2X185"/>
<dbReference type="Gene3D" id="2.120.10.30">
    <property type="entry name" value="TolB, C-terminal domain"/>
    <property type="match status" value="3"/>
</dbReference>
<dbReference type="PANTHER" id="PTHR24104">
    <property type="entry name" value="E3 UBIQUITIN-PROTEIN LIGASE NHLRC1-RELATED"/>
    <property type="match status" value="1"/>
</dbReference>
<keyword evidence="1" id="KW-0677">Repeat</keyword>
<dbReference type="SUPFAM" id="SSF63829">
    <property type="entry name" value="Calcium-dependent phosphotriesterase"/>
    <property type="match status" value="1"/>
</dbReference>
<evidence type="ECO:0000313" key="4">
    <source>
        <dbReference type="Proteomes" id="UP000593765"/>
    </source>
</evidence>
<dbReference type="InterPro" id="IPR011042">
    <property type="entry name" value="6-blade_b-propeller_TolB-like"/>
</dbReference>
<dbReference type="Pfam" id="PF01436">
    <property type="entry name" value="NHL"/>
    <property type="match status" value="3"/>
</dbReference>
<gene>
    <name evidence="3" type="ORF">IPV69_08950</name>
</gene>
<dbReference type="PROSITE" id="PS51125">
    <property type="entry name" value="NHL"/>
    <property type="match status" value="5"/>
</dbReference>
<organism evidence="3 4">
    <name type="scientific">Humisphaera borealis</name>
    <dbReference type="NCBI Taxonomy" id="2807512"/>
    <lineage>
        <taxon>Bacteria</taxon>
        <taxon>Pseudomonadati</taxon>
        <taxon>Planctomycetota</taxon>
        <taxon>Phycisphaerae</taxon>
        <taxon>Tepidisphaerales</taxon>
        <taxon>Tepidisphaeraceae</taxon>
        <taxon>Humisphaera</taxon>
    </lineage>
</organism>
<evidence type="ECO:0000313" key="3">
    <source>
        <dbReference type="EMBL" id="QOV91463.1"/>
    </source>
</evidence>
<feature type="repeat" description="NHL" evidence="2">
    <location>
        <begin position="266"/>
        <end position="304"/>
    </location>
</feature>
<dbReference type="InterPro" id="IPR050952">
    <property type="entry name" value="TRIM-NHL_E3_ligases"/>
</dbReference>
<feature type="repeat" description="NHL" evidence="2">
    <location>
        <begin position="89"/>
        <end position="116"/>
    </location>
</feature>
<dbReference type="Proteomes" id="UP000593765">
    <property type="component" value="Chromosome"/>
</dbReference>
<evidence type="ECO:0000256" key="2">
    <source>
        <dbReference type="PROSITE-ProRule" id="PRU00504"/>
    </source>
</evidence>
<dbReference type="RefSeq" id="WP_206294752.1">
    <property type="nucleotide sequence ID" value="NZ_CP063458.1"/>
</dbReference>
<dbReference type="InterPro" id="IPR001258">
    <property type="entry name" value="NHL_repeat"/>
</dbReference>
<proteinExistence type="predicted"/>
<evidence type="ECO:0000256" key="1">
    <source>
        <dbReference type="ARBA" id="ARBA00022737"/>
    </source>
</evidence>
<evidence type="ECO:0008006" key="5">
    <source>
        <dbReference type="Google" id="ProtNLM"/>
    </source>
</evidence>